<evidence type="ECO:0000313" key="2">
    <source>
        <dbReference type="EMBL" id="GHH28537.1"/>
    </source>
</evidence>
<organism evidence="2 3">
    <name type="scientific">Amycolatopsis oliviviridis</name>
    <dbReference type="NCBI Taxonomy" id="1471590"/>
    <lineage>
        <taxon>Bacteria</taxon>
        <taxon>Bacillati</taxon>
        <taxon>Actinomycetota</taxon>
        <taxon>Actinomycetes</taxon>
        <taxon>Pseudonocardiales</taxon>
        <taxon>Pseudonocardiaceae</taxon>
        <taxon>Amycolatopsis</taxon>
    </lineage>
</organism>
<comment type="caution">
    <text evidence="2">The sequence shown here is derived from an EMBL/GenBank/DDBJ whole genome shotgun (WGS) entry which is preliminary data.</text>
</comment>
<feature type="compositionally biased region" description="Polar residues" evidence="1">
    <location>
        <begin position="476"/>
        <end position="492"/>
    </location>
</feature>
<dbReference type="Proteomes" id="UP000635387">
    <property type="component" value="Unassembled WGS sequence"/>
</dbReference>
<keyword evidence="3" id="KW-1185">Reference proteome</keyword>
<proteinExistence type="predicted"/>
<dbReference type="EMBL" id="BNAY01000007">
    <property type="protein sequence ID" value="GHH28537.1"/>
    <property type="molecule type" value="Genomic_DNA"/>
</dbReference>
<gene>
    <name evidence="2" type="ORF">GCM10017790_59540</name>
</gene>
<protein>
    <submittedName>
        <fullName evidence="2">Uncharacterized protein</fullName>
    </submittedName>
</protein>
<feature type="region of interest" description="Disordered" evidence="1">
    <location>
        <begin position="394"/>
        <end position="495"/>
    </location>
</feature>
<name>A0ABQ3LXF1_9PSEU</name>
<accession>A0ABQ3LXF1</accession>
<reference evidence="3" key="1">
    <citation type="journal article" date="2019" name="Int. J. Syst. Evol. Microbiol.">
        <title>The Global Catalogue of Microorganisms (GCM) 10K type strain sequencing project: providing services to taxonomists for standard genome sequencing and annotation.</title>
        <authorList>
            <consortium name="The Broad Institute Genomics Platform"/>
            <consortium name="The Broad Institute Genome Sequencing Center for Infectious Disease"/>
            <person name="Wu L."/>
            <person name="Ma J."/>
        </authorList>
    </citation>
    <scope>NUCLEOTIDE SEQUENCE [LARGE SCALE GENOMIC DNA]</scope>
    <source>
        <strain evidence="3">CGMCC 4.7683</strain>
    </source>
</reference>
<dbReference type="Gene3D" id="3.90.176.10">
    <property type="entry name" value="Toxin ADP-ribosyltransferase, Chain A, domain 1"/>
    <property type="match status" value="1"/>
</dbReference>
<evidence type="ECO:0000256" key="1">
    <source>
        <dbReference type="SAM" id="MobiDB-lite"/>
    </source>
</evidence>
<sequence length="775" mass="80851">MTRNPVEQVAVGLVAEWRNGYLLIRQHDEHDPPVGAAGTSPVPGQAFVLVSPAASQDPALSTALPALLYRKLAAADAGAIRIGLAGLGKNPLVAQALADVLDKEIFAPDGTFVSVAGGALYAGYGTGGTGWIRFRPGSPSVPGGLRHPLPQWEEALPSTPVTIAGARVEPIPAGVLVRRDKGQQVTPADPAFAAVVDFGVATIVVPEDAPDPATVAAVVTKLSPARTQLAVLPSFAAEHPWLRACTTALGRDVAVAGLSFAAASGGSAGMTGPFVAKLRQRVDGAQEVIEAAEPPAGWQRHGRTGYRLGDVLADVVPSGVVLRTGPGDPAAGHPPFSPYEWTLYLGTPGVPIKPDLLHAAETLLAALAPEVRDVARLQLSGVLDDRARASFEHVPDLSEPEFPARPAELADPRQEAPATARRASVVSRPLTVSAAPVPTISGAPTPLAETPAIPPEEPAAQAKTAARSPEPAEVVSQENEPGSETSAETGQMVTRAAPGTPVVIADRSSAAAEQARFAASAGELFTEALATVNAALATWPSMRQEDTAGVKADFVAVCLYLGRGAGNSHDLNEAVRSGTAEAIDDHVHCLVSGLRRLPTHRRAVLRQSKAARPLERTVDPGVLLTEPGFLCGSADLDVMVPGADLDVLIWPASARRTSALRIGQSVNEVVFFGGARFKALAVRTAEPLDEPGEERPTPRDAALFRELAPDEPAPVSGELDEYDLAALAKLDRALETRRRSTLRVVEEPDVTGRLTSSMLEWRDSATVARTATLAS</sequence>
<evidence type="ECO:0000313" key="3">
    <source>
        <dbReference type="Proteomes" id="UP000635387"/>
    </source>
</evidence>
<dbReference type="RefSeq" id="WP_191257702.1">
    <property type="nucleotide sequence ID" value="NZ_BNAY01000007.1"/>
</dbReference>